<comment type="caution">
    <text evidence="3">The sequence shown here is derived from an EMBL/GenBank/DDBJ whole genome shotgun (WGS) entry which is preliminary data.</text>
</comment>
<proteinExistence type="inferred from homology"/>
<sequence>MSEIATIFVDADACPVKAETLKVAERHGMMVTLVANSGLRPSRDPMVKNVIVSAGFDAADDWIVEHAGANDIIVTADILLAGRCVEKGCVAVAPNGRLFDSQSIGMATANRNLNQYLREAGEIDGRNAPFTQRDRSQFLQVLDQLARRSPGAKTS</sequence>
<evidence type="ECO:0000256" key="2">
    <source>
        <dbReference type="HAMAP-Rule" id="MF_00489"/>
    </source>
</evidence>
<dbReference type="PANTHER" id="PTHR35146">
    <property type="entry name" value="UPF0178 PROTEIN YAII"/>
    <property type="match status" value="1"/>
</dbReference>
<protein>
    <recommendedName>
        <fullName evidence="2">UPF0178 protein OQ273_09050</fullName>
    </recommendedName>
</protein>
<dbReference type="EMBL" id="JAPJZI010000001">
    <property type="protein sequence ID" value="MDA5398712.1"/>
    <property type="molecule type" value="Genomic_DNA"/>
</dbReference>
<name>A0A9X3UGL2_9HYPH</name>
<dbReference type="NCBIfam" id="NF001095">
    <property type="entry name" value="PRK00124.1"/>
    <property type="match status" value="1"/>
</dbReference>
<dbReference type="PANTHER" id="PTHR35146:SF1">
    <property type="entry name" value="UPF0178 PROTEIN YAII"/>
    <property type="match status" value="1"/>
</dbReference>
<dbReference type="RefSeq" id="WP_267990118.1">
    <property type="nucleotide sequence ID" value="NZ_JAPJZI010000001.1"/>
</dbReference>
<accession>A0A9X3UGL2</accession>
<organism evidence="3 4">
    <name type="scientific">Hoeflea prorocentri</name>
    <dbReference type="NCBI Taxonomy" id="1922333"/>
    <lineage>
        <taxon>Bacteria</taxon>
        <taxon>Pseudomonadati</taxon>
        <taxon>Pseudomonadota</taxon>
        <taxon>Alphaproteobacteria</taxon>
        <taxon>Hyphomicrobiales</taxon>
        <taxon>Rhizobiaceae</taxon>
        <taxon>Hoeflea</taxon>
    </lineage>
</organism>
<dbReference type="InterPro" id="IPR003791">
    <property type="entry name" value="UPF0178"/>
</dbReference>
<dbReference type="CDD" id="cd18720">
    <property type="entry name" value="PIN_YqxD-like"/>
    <property type="match status" value="1"/>
</dbReference>
<reference evidence="3" key="1">
    <citation type="submission" date="2022-11" db="EMBL/GenBank/DDBJ databases">
        <title>Draft genome sequence of Hoeflea poritis E7-10 and Hoeflea prorocentri PM5-8, separated from scleractinian coral Porites lutea and marine dinoflagellate.</title>
        <authorList>
            <person name="Zhang G."/>
            <person name="Wei Q."/>
            <person name="Cai L."/>
        </authorList>
    </citation>
    <scope>NUCLEOTIDE SEQUENCE</scope>
    <source>
        <strain evidence="3">PM5-8</strain>
    </source>
</reference>
<dbReference type="HAMAP" id="MF_00489">
    <property type="entry name" value="UPF0178"/>
    <property type="match status" value="1"/>
</dbReference>
<evidence type="ECO:0000313" key="4">
    <source>
        <dbReference type="Proteomes" id="UP001151234"/>
    </source>
</evidence>
<gene>
    <name evidence="3" type="ORF">OQ273_09050</name>
</gene>
<dbReference type="AlphaFoldDB" id="A0A9X3UGL2"/>
<evidence type="ECO:0000313" key="3">
    <source>
        <dbReference type="EMBL" id="MDA5398712.1"/>
    </source>
</evidence>
<comment type="similarity">
    <text evidence="1 2">Belongs to the UPF0178 family.</text>
</comment>
<evidence type="ECO:0000256" key="1">
    <source>
        <dbReference type="ARBA" id="ARBA00008522"/>
    </source>
</evidence>
<dbReference type="Pfam" id="PF02639">
    <property type="entry name" value="DUF188"/>
    <property type="match status" value="1"/>
</dbReference>
<keyword evidence="4" id="KW-1185">Reference proteome</keyword>
<dbReference type="Proteomes" id="UP001151234">
    <property type="component" value="Unassembled WGS sequence"/>
</dbReference>